<dbReference type="SUPFAM" id="SSF52540">
    <property type="entry name" value="P-loop containing nucleoside triphosphate hydrolases"/>
    <property type="match status" value="1"/>
</dbReference>
<evidence type="ECO:0000256" key="10">
    <source>
        <dbReference type="ARBA" id="ARBA00032441"/>
    </source>
</evidence>
<dbReference type="RefSeq" id="WP_193800979.1">
    <property type="nucleotide sequence ID" value="NZ_JADEWC010000018.1"/>
</dbReference>
<keyword evidence="7" id="KW-0547">Nucleotide-binding</keyword>
<dbReference type="PANTHER" id="PTHR33540:SF2">
    <property type="entry name" value="TRNA THREONYLCARBAMOYLADENOSINE BIOSYNTHESIS PROTEIN TSAE"/>
    <property type="match status" value="1"/>
</dbReference>
<evidence type="ECO:0000256" key="3">
    <source>
        <dbReference type="ARBA" id="ARBA00019010"/>
    </source>
</evidence>
<evidence type="ECO:0000256" key="5">
    <source>
        <dbReference type="ARBA" id="ARBA00022694"/>
    </source>
</evidence>
<evidence type="ECO:0000256" key="6">
    <source>
        <dbReference type="ARBA" id="ARBA00022723"/>
    </source>
</evidence>
<comment type="subcellular location">
    <subcellularLocation>
        <location evidence="1">Cytoplasm</location>
    </subcellularLocation>
</comment>
<organism evidence="11 12">
    <name type="scientific">Cyanobacterium stanieri LEGE 03274</name>
    <dbReference type="NCBI Taxonomy" id="1828756"/>
    <lineage>
        <taxon>Bacteria</taxon>
        <taxon>Bacillati</taxon>
        <taxon>Cyanobacteriota</taxon>
        <taxon>Cyanophyceae</taxon>
        <taxon>Oscillatoriophycideae</taxon>
        <taxon>Chroococcales</taxon>
        <taxon>Geminocystaceae</taxon>
        <taxon>Cyanobacterium</taxon>
    </lineage>
</organism>
<name>A0ABR9V4L6_9CHRO</name>
<evidence type="ECO:0000256" key="1">
    <source>
        <dbReference type="ARBA" id="ARBA00004496"/>
    </source>
</evidence>
<accession>A0ABR9V4L6</accession>
<keyword evidence="12" id="KW-1185">Reference proteome</keyword>
<dbReference type="NCBIfam" id="TIGR00150">
    <property type="entry name" value="T6A_YjeE"/>
    <property type="match status" value="1"/>
</dbReference>
<keyword evidence="9" id="KW-0460">Magnesium</keyword>
<gene>
    <name evidence="11" type="primary">tsaE</name>
    <name evidence="11" type="ORF">IQ215_08975</name>
</gene>
<reference evidence="11 12" key="1">
    <citation type="submission" date="2020-10" db="EMBL/GenBank/DDBJ databases">
        <authorList>
            <person name="Castelo-Branco R."/>
            <person name="Eusebio N."/>
            <person name="Adriana R."/>
            <person name="Vieira A."/>
            <person name="Brugerolle De Fraissinette N."/>
            <person name="Rezende De Castro R."/>
            <person name="Schneider M.P."/>
            <person name="Vasconcelos V."/>
            <person name="Leao P.N."/>
        </authorList>
    </citation>
    <scope>NUCLEOTIDE SEQUENCE [LARGE SCALE GENOMIC DNA]</scope>
    <source>
        <strain evidence="11 12">LEGE 03274</strain>
    </source>
</reference>
<comment type="caution">
    <text evidence="11">The sequence shown here is derived from an EMBL/GenBank/DDBJ whole genome shotgun (WGS) entry which is preliminary data.</text>
</comment>
<dbReference type="InterPro" id="IPR003442">
    <property type="entry name" value="T6A_TsaE"/>
</dbReference>
<evidence type="ECO:0000256" key="2">
    <source>
        <dbReference type="ARBA" id="ARBA00007599"/>
    </source>
</evidence>
<comment type="similarity">
    <text evidence="2">Belongs to the TsaE family.</text>
</comment>
<sequence length="148" mass="16602">MGEKTILLANEQETRKLGQTLADDLSPNTVILLRGNLGAGKTTFIQGLAVGLGIQGAIASPTFTLINEYLEGRLPLYHIDLYRLQPEEIKQLHLQTYWEGIEVEPGITAIEWSELLPHLPSHYLQIELSINDDDTRQAKIITDVTQKR</sequence>
<dbReference type="Gene3D" id="3.40.50.300">
    <property type="entry name" value="P-loop containing nucleotide triphosphate hydrolases"/>
    <property type="match status" value="1"/>
</dbReference>
<protein>
    <recommendedName>
        <fullName evidence="3">tRNA threonylcarbamoyladenosine biosynthesis protein TsaE</fullName>
    </recommendedName>
    <alternativeName>
        <fullName evidence="10">t(6)A37 threonylcarbamoyladenosine biosynthesis protein TsaE</fullName>
    </alternativeName>
</protein>
<evidence type="ECO:0000256" key="9">
    <source>
        <dbReference type="ARBA" id="ARBA00022842"/>
    </source>
</evidence>
<keyword evidence="5" id="KW-0819">tRNA processing</keyword>
<evidence type="ECO:0000256" key="7">
    <source>
        <dbReference type="ARBA" id="ARBA00022741"/>
    </source>
</evidence>
<proteinExistence type="inferred from homology"/>
<dbReference type="Pfam" id="PF02367">
    <property type="entry name" value="TsaE"/>
    <property type="match status" value="1"/>
</dbReference>
<keyword evidence="6" id="KW-0479">Metal-binding</keyword>
<evidence type="ECO:0000313" key="11">
    <source>
        <dbReference type="EMBL" id="MBE9222828.1"/>
    </source>
</evidence>
<dbReference type="PANTHER" id="PTHR33540">
    <property type="entry name" value="TRNA THREONYLCARBAMOYLADENOSINE BIOSYNTHESIS PROTEIN TSAE"/>
    <property type="match status" value="1"/>
</dbReference>
<keyword evidence="4" id="KW-0963">Cytoplasm</keyword>
<keyword evidence="8" id="KW-0067">ATP-binding</keyword>
<evidence type="ECO:0000313" key="12">
    <source>
        <dbReference type="Proteomes" id="UP000654604"/>
    </source>
</evidence>
<dbReference type="EMBL" id="JADEWC010000018">
    <property type="protein sequence ID" value="MBE9222828.1"/>
    <property type="molecule type" value="Genomic_DNA"/>
</dbReference>
<dbReference type="InterPro" id="IPR027417">
    <property type="entry name" value="P-loop_NTPase"/>
</dbReference>
<evidence type="ECO:0000256" key="8">
    <source>
        <dbReference type="ARBA" id="ARBA00022840"/>
    </source>
</evidence>
<evidence type="ECO:0000256" key="4">
    <source>
        <dbReference type="ARBA" id="ARBA00022490"/>
    </source>
</evidence>
<dbReference type="Proteomes" id="UP000654604">
    <property type="component" value="Unassembled WGS sequence"/>
</dbReference>